<dbReference type="GO" id="GO:0004135">
    <property type="term" value="F:amylo-alpha-1,6-glucosidase activity"/>
    <property type="evidence" value="ECO:0007669"/>
    <property type="project" value="InterPro"/>
</dbReference>
<dbReference type="Pfam" id="PF12439">
    <property type="entry name" value="GDE_N"/>
    <property type="match status" value="1"/>
</dbReference>
<dbReference type="AlphaFoldDB" id="A0AAU6Q544"/>
<dbReference type="GO" id="GO:0005980">
    <property type="term" value="P:glycogen catabolic process"/>
    <property type="evidence" value="ECO:0007669"/>
    <property type="project" value="InterPro"/>
</dbReference>
<dbReference type="SUPFAM" id="SSF48208">
    <property type="entry name" value="Six-hairpin glycosidases"/>
    <property type="match status" value="1"/>
</dbReference>
<protein>
    <submittedName>
        <fullName evidence="3">Amylo-alpha-1,6-glucosidase</fullName>
    </submittedName>
</protein>
<dbReference type="InterPro" id="IPR008928">
    <property type="entry name" value="6-hairpin_glycosidase_sf"/>
</dbReference>
<dbReference type="RefSeq" id="WP_339097087.1">
    <property type="nucleotide sequence ID" value="NZ_CP149782.1"/>
</dbReference>
<gene>
    <name evidence="3" type="ORF">WDJ50_06535</name>
</gene>
<evidence type="ECO:0000259" key="1">
    <source>
        <dbReference type="Pfam" id="PF06202"/>
    </source>
</evidence>
<name>A0AAU6Q544_9DEIO</name>
<dbReference type="InterPro" id="IPR010401">
    <property type="entry name" value="AGL/Gdb1"/>
</dbReference>
<reference evidence="3" key="1">
    <citation type="submission" date="2024-03" db="EMBL/GenBank/DDBJ databases">
        <title>Deinococcus weizhi sp. nov., isolated from human skin.</title>
        <authorList>
            <person name="Wei Z."/>
            <person name="Tian F."/>
            <person name="Yang C."/>
            <person name="Xin L.T."/>
            <person name="Wen Z.J."/>
            <person name="Lan K.C."/>
            <person name="Yu L."/>
            <person name="Zhe W."/>
            <person name="Dan F.D."/>
            <person name="Jun W."/>
            <person name="Rui Z."/>
            <person name="Yong X.J."/>
            <person name="Ting Y."/>
            <person name="Wei X."/>
            <person name="Xu Z.G."/>
            <person name="Xin Z."/>
            <person name="Dong F.G."/>
            <person name="Ni X.M."/>
            <person name="Zheng M.G."/>
            <person name="Chun Y."/>
            <person name="Qian W.X."/>
        </authorList>
    </citation>
    <scope>NUCLEOTIDE SEQUENCE</scope>
    <source>
        <strain evidence="3">VB142</strain>
    </source>
</reference>
<evidence type="ECO:0000313" key="3">
    <source>
        <dbReference type="EMBL" id="WYF45766.1"/>
    </source>
</evidence>
<feature type="domain" description="Glycogen debranching enzyme C-terminal" evidence="1">
    <location>
        <begin position="304"/>
        <end position="743"/>
    </location>
</feature>
<dbReference type="Gene3D" id="1.50.10.10">
    <property type="match status" value="2"/>
</dbReference>
<dbReference type="InterPro" id="IPR024742">
    <property type="entry name" value="Glycogen_debranch_N"/>
</dbReference>
<feature type="domain" description="Glycogen debranching enzyme bacterial and archaeal type N-terminal" evidence="2">
    <location>
        <begin position="25"/>
        <end position="248"/>
    </location>
</feature>
<dbReference type="PANTHER" id="PTHR10569:SF2">
    <property type="entry name" value="GLYCOGEN DEBRANCHING ENZYME"/>
    <property type="match status" value="1"/>
</dbReference>
<dbReference type="GO" id="GO:0004134">
    <property type="term" value="F:4-alpha-glucanotransferase activity"/>
    <property type="evidence" value="ECO:0007669"/>
    <property type="project" value="InterPro"/>
</dbReference>
<dbReference type="InterPro" id="IPR012341">
    <property type="entry name" value="6hp_glycosidase-like_sf"/>
</dbReference>
<sequence>MTSAAVSPASAYTYGPQAARNPDLEVLLTDGQGGFAMSSLTGVPTRCYSGLVVSQQPPVDRYCHLASPLERLEVGGESVDLHALEVAPGVFEGRGLDLLTGATVWDLLPEREQLWRGVRVRRHACMPQDSGALVLLYEVRARQSVTLTLGGFFVDRDMHAVHTATPHLQFRPQGHEVRVQGERDTSVRLLTRFEGGRGASVLAAPLVQALTPQPFSQRLYYRADAARGENPHDYALGCPLWSVTLPPGGGEVALVVQGVAPQASGVPDPWIAFEAELVRRRSLAERAWQATGIRDELVATLAIAADAYLVRRGPVRTNTEQPQAGAQPLSVIAGYPWFADWGRDAMIALSGLTLVTGRPEDAQELLLTFLSQMKRGLIPNHFDERGQGAGYNTVDAPLWLAVSLERYARTTGDALFVRRTLPLLREMLGHFVEGTDFGIRMDPEDGLLLSGGEGTQLTWMDVKIQDWVVTPRHGKPVEIQALWLSALGAELRLSQALGEAAQFAEVLEKAHHSFKQKFWNDSALRTPGAATTQPPLNVSQLGGSVGGLMALSDLLDTDLPGNHTELPTTGPQPTTPGLAGGLGVGRRTQGAPPAILADGLTPQGERDLSVRPNALIALSLMDTPVVDEQIDAVLAQTERELLTPLGLHTLSPQDPRYLGNYGGPQLLRDAAYHQGTVWPWPLAAYVELLLSRGEINRARATLTGLTGHLWEAGIGHVSEVFSGDTLTPGGCPFQAWSVAEVLRAHVLVSISEAQRAEEQRLEQQGLASPPA</sequence>
<dbReference type="PANTHER" id="PTHR10569">
    <property type="entry name" value="GLYCOGEN DEBRANCHING ENZYME"/>
    <property type="match status" value="1"/>
</dbReference>
<dbReference type="Pfam" id="PF06202">
    <property type="entry name" value="GDE_C"/>
    <property type="match status" value="1"/>
</dbReference>
<dbReference type="EMBL" id="CP149782">
    <property type="protein sequence ID" value="WYF45766.1"/>
    <property type="molecule type" value="Genomic_DNA"/>
</dbReference>
<organism evidence="3">
    <name type="scientific">Deinococcus sp. VB142</name>
    <dbReference type="NCBI Taxonomy" id="3112952"/>
    <lineage>
        <taxon>Bacteria</taxon>
        <taxon>Thermotogati</taxon>
        <taxon>Deinococcota</taxon>
        <taxon>Deinococci</taxon>
        <taxon>Deinococcales</taxon>
        <taxon>Deinococcaceae</taxon>
        <taxon>Deinococcus</taxon>
    </lineage>
</organism>
<evidence type="ECO:0000259" key="2">
    <source>
        <dbReference type="Pfam" id="PF12439"/>
    </source>
</evidence>
<proteinExistence type="predicted"/>
<dbReference type="InterPro" id="IPR032790">
    <property type="entry name" value="GDE_C"/>
</dbReference>
<accession>A0AAU6Q544</accession>